<dbReference type="EC" id="3.2.1.101" evidence="3"/>
<dbReference type="GO" id="GO:0008496">
    <property type="term" value="F:mannan endo-1,6-alpha-mannosidase activity"/>
    <property type="evidence" value="ECO:0007669"/>
    <property type="project" value="UniProtKB-EC"/>
</dbReference>
<evidence type="ECO:0000256" key="2">
    <source>
        <dbReference type="ARBA" id="ARBA00009699"/>
    </source>
</evidence>
<dbReference type="InterPro" id="IPR008928">
    <property type="entry name" value="6-hairpin_glycosidase_sf"/>
</dbReference>
<comment type="caution">
    <text evidence="10">The sequence shown here is derived from an EMBL/GenBank/DDBJ whole genome shotgun (WGS) entry which is preliminary data.</text>
</comment>
<keyword evidence="4" id="KW-0732">Signal</keyword>
<protein>
    <recommendedName>
        <fullName evidence="3">mannan endo-1,6-alpha-mannosidase</fullName>
        <ecNumber evidence="3">3.2.1.101</ecNumber>
    </recommendedName>
</protein>
<dbReference type="InterPro" id="IPR014480">
    <property type="entry name" value="Mannan-1_6-alpha_mannosidase"/>
</dbReference>
<accession>A0AAD5UY93</accession>
<evidence type="ECO:0000313" key="11">
    <source>
        <dbReference type="Proteomes" id="UP001212997"/>
    </source>
</evidence>
<dbReference type="Pfam" id="PF03663">
    <property type="entry name" value="Glyco_hydro_76"/>
    <property type="match status" value="1"/>
</dbReference>
<dbReference type="InterPro" id="IPR005198">
    <property type="entry name" value="Glyco_hydro_76"/>
</dbReference>
<evidence type="ECO:0000256" key="7">
    <source>
        <dbReference type="ARBA" id="ARBA00023295"/>
    </source>
</evidence>
<dbReference type="AlphaFoldDB" id="A0AAD5UY93"/>
<keyword evidence="9" id="KW-0812">Transmembrane</keyword>
<evidence type="ECO:0000256" key="6">
    <source>
        <dbReference type="ARBA" id="ARBA00023180"/>
    </source>
</evidence>
<dbReference type="Proteomes" id="UP001212997">
    <property type="component" value="Unassembled WGS sequence"/>
</dbReference>
<dbReference type="PANTHER" id="PTHR12145">
    <property type="entry name" value="MANNAN ENDO-1,6-ALPHA-MANNOSIDASE DCW1"/>
    <property type="match status" value="1"/>
</dbReference>
<organism evidence="10 11">
    <name type="scientific">Meripilus lineatus</name>
    <dbReference type="NCBI Taxonomy" id="2056292"/>
    <lineage>
        <taxon>Eukaryota</taxon>
        <taxon>Fungi</taxon>
        <taxon>Dikarya</taxon>
        <taxon>Basidiomycota</taxon>
        <taxon>Agaricomycotina</taxon>
        <taxon>Agaricomycetes</taxon>
        <taxon>Polyporales</taxon>
        <taxon>Meripilaceae</taxon>
        <taxon>Meripilus</taxon>
    </lineage>
</organism>
<dbReference type="GO" id="GO:0009272">
    <property type="term" value="P:fungal-type cell wall biogenesis"/>
    <property type="evidence" value="ECO:0007669"/>
    <property type="project" value="TreeGrafter"/>
</dbReference>
<evidence type="ECO:0000256" key="9">
    <source>
        <dbReference type="SAM" id="Phobius"/>
    </source>
</evidence>
<comment type="catalytic activity">
    <reaction evidence="1">
        <text>Random hydrolysis of (1-&gt;6)-alpha-D-mannosidic linkages in unbranched (1-&gt;6)-mannans.</text>
        <dbReference type="EC" id="3.2.1.101"/>
    </reaction>
</comment>
<dbReference type="GO" id="GO:0016052">
    <property type="term" value="P:carbohydrate catabolic process"/>
    <property type="evidence" value="ECO:0007669"/>
    <property type="project" value="InterPro"/>
</dbReference>
<comment type="similarity">
    <text evidence="2">Belongs to the glycosyl hydrolase 76 family.</text>
</comment>
<keyword evidence="9" id="KW-0472">Membrane</keyword>
<dbReference type="PANTHER" id="PTHR12145:SF36">
    <property type="entry name" value="MANNAN ENDO-1,6-ALPHA-MANNOSIDASE DCW1"/>
    <property type="match status" value="1"/>
</dbReference>
<keyword evidence="5" id="KW-0378">Hydrolase</keyword>
<evidence type="ECO:0000256" key="5">
    <source>
        <dbReference type="ARBA" id="ARBA00022801"/>
    </source>
</evidence>
<feature type="region of interest" description="Disordered" evidence="8">
    <location>
        <begin position="295"/>
        <end position="323"/>
    </location>
</feature>
<evidence type="ECO:0000256" key="3">
    <source>
        <dbReference type="ARBA" id="ARBA00012350"/>
    </source>
</evidence>
<keyword evidence="9" id="KW-1133">Transmembrane helix</keyword>
<evidence type="ECO:0000256" key="8">
    <source>
        <dbReference type="SAM" id="MobiDB-lite"/>
    </source>
</evidence>
<feature type="transmembrane region" description="Helical" evidence="9">
    <location>
        <begin position="325"/>
        <end position="349"/>
    </location>
</feature>
<evidence type="ECO:0000313" key="10">
    <source>
        <dbReference type="EMBL" id="KAJ3481048.1"/>
    </source>
</evidence>
<feature type="compositionally biased region" description="Basic and acidic residues" evidence="8">
    <location>
        <begin position="445"/>
        <end position="454"/>
    </location>
</feature>
<keyword evidence="11" id="KW-1185">Reference proteome</keyword>
<feature type="compositionally biased region" description="Gly residues" evidence="8">
    <location>
        <begin position="496"/>
        <end position="505"/>
    </location>
</feature>
<sequence>MVPCNDSCVSCLPDSGVAESCCEHLGSVSPYQISLADAANGSHPLKSDSFSSSCSGVSVAGGVFRFADNVSGLLDNTSVNGVSVCTFLVLSARLFEETKNQTYADAAASSAQFIMSHLYNGSIILDTINLRDCSYNSVIASYNSGFFIEGLSILANITKGFDWATELNKVLASTINFSPWARYDGIMIEGASSSSAPKIFDNTFTCGFKGRAHLDLLKSSTTHQGMGEPSPYRIYEFLNIPLQMNAILDLSRAPGTDQFSSSWVGPHASNLDLCGQFAALEVFNAAIGGTADVTTSPSLSSPGSVSSSTAAPPESSESPSKSPNVSLIVGVTIAVALVLIAFVIAFIFWRRGRNGNRFGPSSDQTQSGPYAPVQSIQPFREFTPSPSPQGYPPEKLNLARIQTNSRPGTAGPSWAQNRLSEAESIDQRYIESVSPTASGYTDPRPFPDPRDNHGLGEGLPDPSRIPSMVRDLNQALARLPPELIAGPSDRESPLRYGGGRLGDDQ</sequence>
<feature type="region of interest" description="Disordered" evidence="8">
    <location>
        <begin position="432"/>
        <end position="505"/>
    </location>
</feature>
<dbReference type="Gene3D" id="1.50.10.20">
    <property type="match status" value="1"/>
</dbReference>
<evidence type="ECO:0000256" key="1">
    <source>
        <dbReference type="ARBA" id="ARBA00001452"/>
    </source>
</evidence>
<proteinExistence type="inferred from homology"/>
<reference evidence="10" key="1">
    <citation type="submission" date="2022-07" db="EMBL/GenBank/DDBJ databases">
        <title>Genome Sequence of Physisporinus lineatus.</title>
        <authorList>
            <person name="Buettner E."/>
        </authorList>
    </citation>
    <scope>NUCLEOTIDE SEQUENCE</scope>
    <source>
        <strain evidence="10">VT162</strain>
    </source>
</reference>
<keyword evidence="6" id="KW-0325">Glycoprotein</keyword>
<evidence type="ECO:0000256" key="4">
    <source>
        <dbReference type="ARBA" id="ARBA00022729"/>
    </source>
</evidence>
<dbReference type="EMBL" id="JANAWD010000342">
    <property type="protein sequence ID" value="KAJ3481048.1"/>
    <property type="molecule type" value="Genomic_DNA"/>
</dbReference>
<dbReference type="SUPFAM" id="SSF48208">
    <property type="entry name" value="Six-hairpin glycosidases"/>
    <property type="match status" value="1"/>
</dbReference>
<gene>
    <name evidence="10" type="ORF">NLI96_g7914</name>
</gene>
<keyword evidence="7" id="KW-0326">Glycosidase</keyword>
<name>A0AAD5UY93_9APHY</name>